<evidence type="ECO:0000259" key="2">
    <source>
        <dbReference type="Pfam" id="PF20016"/>
    </source>
</evidence>
<proteinExistence type="predicted"/>
<dbReference type="Proteomes" id="UP001211421">
    <property type="component" value="Unassembled WGS sequence"/>
</dbReference>
<dbReference type="EMBL" id="JAQMLS010000001">
    <property type="protein sequence ID" value="MDB8740583.1"/>
    <property type="molecule type" value="Genomic_DNA"/>
</dbReference>
<accession>A0AAW6DST8</accession>
<comment type="caution">
    <text evidence="3">The sequence shown here is derived from an EMBL/GenBank/DDBJ whole genome shotgun (WGS) entry which is preliminary data.</text>
</comment>
<dbReference type="AlphaFoldDB" id="A0AAW6DST8"/>
<keyword evidence="1" id="KW-0472">Membrane</keyword>
<organism evidence="3 4">
    <name type="scientific">Ruminococcus bicirculans</name>
    <name type="common">ex Wegman et al. 2014</name>
    <dbReference type="NCBI Taxonomy" id="1160721"/>
    <lineage>
        <taxon>Bacteria</taxon>
        <taxon>Bacillati</taxon>
        <taxon>Bacillota</taxon>
        <taxon>Clostridia</taxon>
        <taxon>Eubacteriales</taxon>
        <taxon>Oscillospiraceae</taxon>
        <taxon>Ruminococcus</taxon>
    </lineage>
</organism>
<reference evidence="3" key="1">
    <citation type="submission" date="2023-01" db="EMBL/GenBank/DDBJ databases">
        <title>Human gut microbiome strain richness.</title>
        <authorList>
            <person name="Chen-Liaw A."/>
        </authorList>
    </citation>
    <scope>NUCLEOTIDE SEQUENCE</scope>
    <source>
        <strain evidence="3">D59st1_B8_D59t2_181005</strain>
    </source>
</reference>
<dbReference type="InterPro" id="IPR045535">
    <property type="entry name" value="ThsA_Macro"/>
</dbReference>
<feature type="transmembrane region" description="Helical" evidence="1">
    <location>
        <begin position="20"/>
        <end position="38"/>
    </location>
</feature>
<keyword evidence="1" id="KW-1133">Transmembrane helix</keyword>
<evidence type="ECO:0000256" key="1">
    <source>
        <dbReference type="SAM" id="Phobius"/>
    </source>
</evidence>
<sequence length="294" mass="33762">MIRRMLTIIKINLKYILSKFTIIASSVFGLASIVQLFFDWNTIGIEDDDVKCKIKAFTVLLFICFLTALVWGLHSSKEVTILSEDDVEIIVRYDDLMKIAFPKKPQTERIVVIAVNCCYDTVVNDDIIHEGSVHGQFLKRFAYSDEKRQALDAEIESSLKAFGYEYEDISLNEKREGKRKRYPMGSVSRIKGENGVTFFLLALTEFDVDCVAHCDKHQYFDCILKLFEYYDKHGQGKELYLYPMGTAMSRTGLSKKEALESIVLLTQISKNYLKCKTTIIVDKKCKNEISITDL</sequence>
<gene>
    <name evidence="3" type="ORF">PNV70_00710</name>
</gene>
<dbReference type="Pfam" id="PF20016">
    <property type="entry name" value="ThsA_Macro"/>
    <property type="match status" value="1"/>
</dbReference>
<keyword evidence="1" id="KW-0812">Transmembrane</keyword>
<name>A0AAW6DST8_9FIRM</name>
<evidence type="ECO:0000313" key="3">
    <source>
        <dbReference type="EMBL" id="MDB8740583.1"/>
    </source>
</evidence>
<evidence type="ECO:0000313" key="4">
    <source>
        <dbReference type="Proteomes" id="UP001211421"/>
    </source>
</evidence>
<feature type="transmembrane region" description="Helical" evidence="1">
    <location>
        <begin position="54"/>
        <end position="73"/>
    </location>
</feature>
<protein>
    <submittedName>
        <fullName evidence="3">DUF6430 domain-containing protein</fullName>
    </submittedName>
</protein>
<feature type="domain" description="Thoeris protein ThsA Macro" evidence="2">
    <location>
        <begin position="89"/>
        <end position="281"/>
    </location>
</feature>